<accession>F5S719</accession>
<proteinExistence type="predicted"/>
<gene>
    <name evidence="1" type="ORF">HMPREF0476_1002</name>
</gene>
<organism evidence="1 2">
    <name type="scientific">Kingella kingae ATCC 23330</name>
    <dbReference type="NCBI Taxonomy" id="887327"/>
    <lineage>
        <taxon>Bacteria</taxon>
        <taxon>Pseudomonadati</taxon>
        <taxon>Pseudomonadota</taxon>
        <taxon>Betaproteobacteria</taxon>
        <taxon>Neisseriales</taxon>
        <taxon>Neisseriaceae</taxon>
        <taxon>Kingella</taxon>
    </lineage>
</organism>
<dbReference type="Proteomes" id="UP000004207">
    <property type="component" value="Unassembled WGS sequence"/>
</dbReference>
<dbReference type="HOGENOM" id="CLU_3271380_0_0_4"/>
<name>F5S719_KINKI</name>
<sequence length="41" mass="4633">MIDLMFCFQAACTFSNYIVPNIAGCLKRLIAYQTRKISISS</sequence>
<reference evidence="1 2" key="1">
    <citation type="submission" date="2011-04" db="EMBL/GenBank/DDBJ databases">
        <authorList>
            <person name="Muzny D."/>
            <person name="Qin X."/>
            <person name="Deng J."/>
            <person name="Jiang H."/>
            <person name="Liu Y."/>
            <person name="Qu J."/>
            <person name="Song X.-Z."/>
            <person name="Zhang L."/>
            <person name="Thornton R."/>
            <person name="Coyle M."/>
            <person name="Francisco L."/>
            <person name="Jackson L."/>
            <person name="Javaid M."/>
            <person name="Korchina V."/>
            <person name="Kovar C."/>
            <person name="Mata R."/>
            <person name="Mathew T."/>
            <person name="Ngo R."/>
            <person name="Nguyen L."/>
            <person name="Nguyen N."/>
            <person name="Okwuonu G."/>
            <person name="Ongeri F."/>
            <person name="Pham C."/>
            <person name="Simmons D."/>
            <person name="Wilczek-Boney K."/>
            <person name="Hale W."/>
            <person name="Jakkamsetti A."/>
            <person name="Pham P."/>
            <person name="Ruth R."/>
            <person name="San Lucas F."/>
            <person name="Warren J."/>
            <person name="Zhang J."/>
            <person name="Zhao Z."/>
            <person name="Zhou C."/>
            <person name="Zhu D."/>
            <person name="Lee S."/>
            <person name="Bess C."/>
            <person name="Blankenburg K."/>
            <person name="Forbes L."/>
            <person name="Fu Q."/>
            <person name="Gubbala S."/>
            <person name="Hirani K."/>
            <person name="Jayaseelan J.C."/>
            <person name="Lara F."/>
            <person name="Munidasa M."/>
            <person name="Palculict T."/>
            <person name="Patil S."/>
            <person name="Pu L.-L."/>
            <person name="Saada N."/>
            <person name="Tang L."/>
            <person name="Weissenberger G."/>
            <person name="Zhu Y."/>
            <person name="Hemphill L."/>
            <person name="Shang Y."/>
            <person name="Youmans B."/>
            <person name="Ayvaz T."/>
            <person name="Ross M."/>
            <person name="Santibanez J."/>
            <person name="Aqrawi P."/>
            <person name="Gross S."/>
            <person name="Joshi V."/>
            <person name="Fowler G."/>
            <person name="Nazareth L."/>
            <person name="Reid J."/>
            <person name="Worley K."/>
            <person name="Petrosino J."/>
            <person name="Highlander S."/>
            <person name="Gibbs R."/>
        </authorList>
    </citation>
    <scope>NUCLEOTIDE SEQUENCE [LARGE SCALE GENOMIC DNA]</scope>
    <source>
        <strain evidence="1 2">ATCC 23330</strain>
    </source>
</reference>
<dbReference type="EMBL" id="AFHS01000036">
    <property type="protein sequence ID" value="EGK09338.1"/>
    <property type="molecule type" value="Genomic_DNA"/>
</dbReference>
<comment type="caution">
    <text evidence="1">The sequence shown here is derived from an EMBL/GenBank/DDBJ whole genome shotgun (WGS) entry which is preliminary data.</text>
</comment>
<protein>
    <submittedName>
        <fullName evidence="1">Uncharacterized protein</fullName>
    </submittedName>
</protein>
<dbReference type="AlphaFoldDB" id="F5S719"/>
<evidence type="ECO:0000313" key="1">
    <source>
        <dbReference type="EMBL" id="EGK09338.1"/>
    </source>
</evidence>
<evidence type="ECO:0000313" key="2">
    <source>
        <dbReference type="Proteomes" id="UP000004207"/>
    </source>
</evidence>
<keyword evidence="2" id="KW-1185">Reference proteome</keyword>